<dbReference type="EMBL" id="JASKHM010000018">
    <property type="protein sequence ID" value="MEQ4485992.1"/>
    <property type="molecule type" value="Genomic_DNA"/>
</dbReference>
<dbReference type="Proteomes" id="UP001493487">
    <property type="component" value="Unassembled WGS sequence"/>
</dbReference>
<reference evidence="1 2" key="1">
    <citation type="journal article" date="2023" name="Genome Announc.">
        <title>Pan-Genome Analyses of the Genus Cohnella and Proposal of the Novel Species Cohnella silvisoli sp. nov., Isolated from Forest Soil.</title>
        <authorList>
            <person name="Wang C."/>
            <person name="Mao L."/>
            <person name="Bao G."/>
            <person name="Zhu H."/>
        </authorList>
    </citation>
    <scope>NUCLEOTIDE SEQUENCE [LARGE SCALE GENOMIC DNA]</scope>
    <source>
        <strain evidence="1 2">NL03-T5-1</strain>
    </source>
</reference>
<accession>A0ABV1L2J9</accession>
<organism evidence="1 2">
    <name type="scientific">Cohnella silvisoli</name>
    <dbReference type="NCBI Taxonomy" id="2873699"/>
    <lineage>
        <taxon>Bacteria</taxon>
        <taxon>Bacillati</taxon>
        <taxon>Bacillota</taxon>
        <taxon>Bacilli</taxon>
        <taxon>Bacillales</taxon>
        <taxon>Paenibacillaceae</taxon>
        <taxon>Cohnella</taxon>
    </lineage>
</organism>
<name>A0ABV1L2J9_9BACL</name>
<comment type="caution">
    <text evidence="1">The sequence shown here is derived from an EMBL/GenBank/DDBJ whole genome shotgun (WGS) entry which is preliminary data.</text>
</comment>
<protein>
    <recommendedName>
        <fullName evidence="3">GNAT family N-acetyltransferase</fullName>
    </recommendedName>
</protein>
<proteinExistence type="predicted"/>
<gene>
    <name evidence="1" type="ORF">QJS35_26790</name>
</gene>
<evidence type="ECO:0000313" key="1">
    <source>
        <dbReference type="EMBL" id="MEQ4485992.1"/>
    </source>
</evidence>
<keyword evidence="2" id="KW-1185">Reference proteome</keyword>
<dbReference type="RefSeq" id="WP_232189022.1">
    <property type="nucleotide sequence ID" value="NZ_JAIOAP010000017.1"/>
</dbReference>
<evidence type="ECO:0000313" key="2">
    <source>
        <dbReference type="Proteomes" id="UP001493487"/>
    </source>
</evidence>
<sequence length="170" mass="19830">MVRFEICRNTGHWSAFTEFYVEHRHRIIPDYKISHALVDVKNVMKHGRGAILRDRTNHIVGIGSFVLGMEEHGFEYKHIAVLGNCYFTDDYRNNRTFIRGLQVLAEQIGNAASDVTEVRIPTAADNSYTNRIYQKIANKFHTFESGHGYGLFHVYSTSYDRFVEFCNRFR</sequence>
<evidence type="ECO:0008006" key="3">
    <source>
        <dbReference type="Google" id="ProtNLM"/>
    </source>
</evidence>